<evidence type="ECO:0000313" key="1">
    <source>
        <dbReference type="EMBL" id="KAH3826861.1"/>
    </source>
</evidence>
<dbReference type="Proteomes" id="UP000828390">
    <property type="component" value="Unassembled WGS sequence"/>
</dbReference>
<proteinExistence type="predicted"/>
<accession>A0A9D4H036</accession>
<keyword evidence="2" id="KW-1185">Reference proteome</keyword>
<reference evidence="1" key="1">
    <citation type="journal article" date="2019" name="bioRxiv">
        <title>The Genome of the Zebra Mussel, Dreissena polymorpha: A Resource for Invasive Species Research.</title>
        <authorList>
            <person name="McCartney M.A."/>
            <person name="Auch B."/>
            <person name="Kono T."/>
            <person name="Mallez S."/>
            <person name="Zhang Y."/>
            <person name="Obille A."/>
            <person name="Becker A."/>
            <person name="Abrahante J.E."/>
            <person name="Garbe J."/>
            <person name="Badalamenti J.P."/>
            <person name="Herman A."/>
            <person name="Mangelson H."/>
            <person name="Liachko I."/>
            <person name="Sullivan S."/>
            <person name="Sone E.D."/>
            <person name="Koren S."/>
            <person name="Silverstein K.A.T."/>
            <person name="Beckman K.B."/>
            <person name="Gohl D.M."/>
        </authorList>
    </citation>
    <scope>NUCLEOTIDE SEQUENCE</scope>
    <source>
        <strain evidence="1">Duluth1</strain>
        <tissue evidence="1">Whole animal</tissue>
    </source>
</reference>
<gene>
    <name evidence="1" type="ORF">DPMN_128774</name>
</gene>
<evidence type="ECO:0000313" key="2">
    <source>
        <dbReference type="Proteomes" id="UP000828390"/>
    </source>
</evidence>
<organism evidence="1 2">
    <name type="scientific">Dreissena polymorpha</name>
    <name type="common">Zebra mussel</name>
    <name type="synonym">Mytilus polymorpha</name>
    <dbReference type="NCBI Taxonomy" id="45954"/>
    <lineage>
        <taxon>Eukaryota</taxon>
        <taxon>Metazoa</taxon>
        <taxon>Spiralia</taxon>
        <taxon>Lophotrochozoa</taxon>
        <taxon>Mollusca</taxon>
        <taxon>Bivalvia</taxon>
        <taxon>Autobranchia</taxon>
        <taxon>Heteroconchia</taxon>
        <taxon>Euheterodonta</taxon>
        <taxon>Imparidentia</taxon>
        <taxon>Neoheterodontei</taxon>
        <taxon>Myida</taxon>
        <taxon>Dreissenoidea</taxon>
        <taxon>Dreissenidae</taxon>
        <taxon>Dreissena</taxon>
    </lineage>
</organism>
<reference evidence="1" key="2">
    <citation type="submission" date="2020-11" db="EMBL/GenBank/DDBJ databases">
        <authorList>
            <person name="McCartney M.A."/>
            <person name="Auch B."/>
            <person name="Kono T."/>
            <person name="Mallez S."/>
            <person name="Becker A."/>
            <person name="Gohl D.M."/>
            <person name="Silverstein K.A.T."/>
            <person name="Koren S."/>
            <person name="Bechman K.B."/>
            <person name="Herman A."/>
            <person name="Abrahante J.E."/>
            <person name="Garbe J."/>
        </authorList>
    </citation>
    <scope>NUCLEOTIDE SEQUENCE</scope>
    <source>
        <strain evidence="1">Duluth1</strain>
        <tissue evidence="1">Whole animal</tissue>
    </source>
</reference>
<comment type="caution">
    <text evidence="1">The sequence shown here is derived from an EMBL/GenBank/DDBJ whole genome shotgun (WGS) entry which is preliminary data.</text>
</comment>
<dbReference type="AlphaFoldDB" id="A0A9D4H036"/>
<protein>
    <submittedName>
        <fullName evidence="1">Uncharacterized protein</fullName>
    </submittedName>
</protein>
<sequence>MFPIRFNQIILEDLQWLLMAPFVAMCVAGHWRSSRLMADQGPEALAPKVALLMGLQGANPTIIAVYA</sequence>
<dbReference type="EMBL" id="JAIWYP010000005">
    <property type="protein sequence ID" value="KAH3826861.1"/>
    <property type="molecule type" value="Genomic_DNA"/>
</dbReference>
<name>A0A9D4H036_DREPO</name>